<dbReference type="EMBL" id="CP027843">
    <property type="protein sequence ID" value="AVQ11695.1"/>
    <property type="molecule type" value="Genomic_DNA"/>
</dbReference>
<dbReference type="PANTHER" id="PTHR35894">
    <property type="entry name" value="GENERAL SECRETION PATHWAY PROTEIN A-RELATED"/>
    <property type="match status" value="1"/>
</dbReference>
<feature type="domain" description="ORC1/DEAH AAA+ ATPase" evidence="1">
    <location>
        <begin position="31"/>
        <end position="166"/>
    </location>
</feature>
<dbReference type="PANTHER" id="PTHR35894:SF1">
    <property type="entry name" value="PHOSPHORIBULOKINASE _ URIDINE KINASE FAMILY"/>
    <property type="match status" value="1"/>
</dbReference>
<proteinExistence type="predicted"/>
<evidence type="ECO:0000259" key="1">
    <source>
        <dbReference type="Pfam" id="PF13401"/>
    </source>
</evidence>
<dbReference type="Gene3D" id="3.40.50.300">
    <property type="entry name" value="P-loop containing nucleotide triphosphate hydrolases"/>
    <property type="match status" value="1"/>
</dbReference>
<dbReference type="AlphaFoldDB" id="A0A2P1QS10"/>
<dbReference type="InterPro" id="IPR052026">
    <property type="entry name" value="ExeA_AAA_ATPase_DNA-bind"/>
</dbReference>
<name>A0A2P1QS10_9LEPT</name>
<evidence type="ECO:0000313" key="2">
    <source>
        <dbReference type="EMBL" id="AVQ11695.1"/>
    </source>
</evidence>
<reference evidence="2 3" key="1">
    <citation type="journal article" date="2015" name="Genome Announc.">
        <title>Draft Genome Sequences of Leptospira santarosai Strains U160, U164, and U233, Isolated from Asymptomatic Cattle.</title>
        <authorList>
            <person name="Kremer F.S."/>
            <person name="Eslabao M.R."/>
            <person name="Provisor M."/>
            <person name="Woloski R.D."/>
            <person name="Ramires O.V."/>
            <person name="Moreno L.Z."/>
            <person name="Moreno A.M."/>
            <person name="Hamond C."/>
            <person name="Lilenbaum W."/>
            <person name="Dellagostin O.A."/>
        </authorList>
    </citation>
    <scope>NUCLEOTIDE SEQUENCE [LARGE SCALE GENOMIC DNA]</scope>
    <source>
        <strain evidence="2 3">U160</strain>
    </source>
</reference>
<dbReference type="SUPFAM" id="SSF52540">
    <property type="entry name" value="P-loop containing nucleoside triphosphate hydrolases"/>
    <property type="match status" value="1"/>
</dbReference>
<organism evidence="2 3">
    <name type="scientific">Leptospira santarosai</name>
    <dbReference type="NCBI Taxonomy" id="28183"/>
    <lineage>
        <taxon>Bacteria</taxon>
        <taxon>Pseudomonadati</taxon>
        <taxon>Spirochaetota</taxon>
        <taxon>Spirochaetia</taxon>
        <taxon>Leptospirales</taxon>
        <taxon>Leptospiraceae</taxon>
        <taxon>Leptospira</taxon>
    </lineage>
</organism>
<sequence>MNALLTKQPDFVNTRNTDKITKLSYQAVKNNSWLAITGEVGMGKTYLYNSLLEFFTNQPHKYILVHVGPAWESSLGGLSIAFVMKHMIKAIRPGEQVPGNLNERYFKLRELLIWARGVGRKVVLIIDEAQALRIGGLRDLKKVWEIAHEKDDHLFSILMFMKPEARISSILSSPEIGYRTIQAPMNQLDRSELIRIAEEGFKVKFERGKTGEKTKELLIRGCRYRTPLAIRNALLGIAFAYPEVLSDSTIRENHVRNFLSDGYLRIMDRLKISVKQIREGIKERYQKDLDKVTIENAIKGDGDVSPEIEAIVKNELIGRIRGKTNQYDKTIFTETHDDF</sequence>
<dbReference type="InterPro" id="IPR027417">
    <property type="entry name" value="P-loop_NTPase"/>
</dbReference>
<evidence type="ECO:0000313" key="3">
    <source>
        <dbReference type="Proteomes" id="UP000033961"/>
    </source>
</evidence>
<dbReference type="InterPro" id="IPR049945">
    <property type="entry name" value="AAA_22"/>
</dbReference>
<accession>A0A2P1QS10</accession>
<gene>
    <name evidence="2" type="ORF">XB16_1363</name>
</gene>
<protein>
    <submittedName>
        <fullName evidence="2">AAA domain protein</fullName>
    </submittedName>
</protein>
<dbReference type="Pfam" id="PF13401">
    <property type="entry name" value="AAA_22"/>
    <property type="match status" value="1"/>
</dbReference>
<dbReference type="Proteomes" id="UP000033961">
    <property type="component" value="Chromosome I"/>
</dbReference>
<dbReference type="GO" id="GO:0016887">
    <property type="term" value="F:ATP hydrolysis activity"/>
    <property type="evidence" value="ECO:0007669"/>
    <property type="project" value="InterPro"/>
</dbReference>